<proteinExistence type="predicted"/>
<reference evidence="2 3" key="1">
    <citation type="journal article" date="2015" name="BMC Genomics">
        <title>Insights from the genome of Ophiocordyceps polyrhachis-furcata to pathogenicity and host specificity in insect fungi.</title>
        <authorList>
            <person name="Wichadakul D."/>
            <person name="Kobmoo N."/>
            <person name="Ingsriswang S."/>
            <person name="Tangphatsornruang S."/>
            <person name="Chantasingh D."/>
            <person name="Luangsa-ard J.J."/>
            <person name="Eurwilaichitr L."/>
        </authorList>
    </citation>
    <scope>NUCLEOTIDE SEQUENCE [LARGE SCALE GENOMIC DNA]</scope>
    <source>
        <strain evidence="2 3">BCC 54312</strain>
    </source>
</reference>
<keyword evidence="3" id="KW-1185">Reference proteome</keyword>
<protein>
    <submittedName>
        <fullName evidence="2">Uncharacterized protein</fullName>
    </submittedName>
</protein>
<accession>A0A367LDG7</accession>
<comment type="caution">
    <text evidence="2">The sequence shown here is derived from an EMBL/GenBank/DDBJ whole genome shotgun (WGS) entry which is preliminary data.</text>
</comment>
<evidence type="ECO:0000256" key="1">
    <source>
        <dbReference type="SAM" id="MobiDB-lite"/>
    </source>
</evidence>
<name>A0A367LDG7_9HYPO</name>
<dbReference type="EMBL" id="LKCN02000007">
    <property type="protein sequence ID" value="RCI12460.1"/>
    <property type="molecule type" value="Genomic_DNA"/>
</dbReference>
<gene>
    <name evidence="2" type="ORF">L249_0430</name>
</gene>
<sequence>MYVFFSFSILCPQETDSASLLPFHLTDRCRALLLPCDLHRFANVAPPLPLVVLVSFIKTNECLRIPEGREGAVFCCVSPKRRDLLAYIVVIRFVKRYSALRQMEEKRGESKRAWVGSSARPKDYRSEPEMAELEGHLSEGLKASLSPLGSWP</sequence>
<evidence type="ECO:0000313" key="3">
    <source>
        <dbReference type="Proteomes" id="UP000253664"/>
    </source>
</evidence>
<evidence type="ECO:0000313" key="2">
    <source>
        <dbReference type="EMBL" id="RCI12460.1"/>
    </source>
</evidence>
<feature type="region of interest" description="Disordered" evidence="1">
    <location>
        <begin position="105"/>
        <end position="138"/>
    </location>
</feature>
<dbReference type="AlphaFoldDB" id="A0A367LDG7"/>
<organism evidence="2 3">
    <name type="scientific">Ophiocordyceps polyrhachis-furcata BCC 54312</name>
    <dbReference type="NCBI Taxonomy" id="1330021"/>
    <lineage>
        <taxon>Eukaryota</taxon>
        <taxon>Fungi</taxon>
        <taxon>Dikarya</taxon>
        <taxon>Ascomycota</taxon>
        <taxon>Pezizomycotina</taxon>
        <taxon>Sordariomycetes</taxon>
        <taxon>Hypocreomycetidae</taxon>
        <taxon>Hypocreales</taxon>
        <taxon>Ophiocordycipitaceae</taxon>
        <taxon>Ophiocordyceps</taxon>
    </lineage>
</organism>
<dbReference type="Proteomes" id="UP000253664">
    <property type="component" value="Unassembled WGS sequence"/>
</dbReference>
<feature type="compositionally biased region" description="Basic and acidic residues" evidence="1">
    <location>
        <begin position="120"/>
        <end position="138"/>
    </location>
</feature>